<accession>A0A7S4VUK1</accession>
<gene>
    <name evidence="2" type="ORF">AMON00008_LOCUS30330</name>
</gene>
<feature type="transmembrane region" description="Helical" evidence="1">
    <location>
        <begin position="68"/>
        <end position="101"/>
    </location>
</feature>
<keyword evidence="1" id="KW-1133">Transmembrane helix</keyword>
<dbReference type="EMBL" id="HBNR01043592">
    <property type="protein sequence ID" value="CAE4603748.1"/>
    <property type="molecule type" value="Transcribed_RNA"/>
</dbReference>
<evidence type="ECO:0000313" key="2">
    <source>
        <dbReference type="EMBL" id="CAE4603748.1"/>
    </source>
</evidence>
<organism evidence="2">
    <name type="scientific">Alexandrium monilatum</name>
    <dbReference type="NCBI Taxonomy" id="311494"/>
    <lineage>
        <taxon>Eukaryota</taxon>
        <taxon>Sar</taxon>
        <taxon>Alveolata</taxon>
        <taxon>Dinophyceae</taxon>
        <taxon>Gonyaulacales</taxon>
        <taxon>Pyrocystaceae</taxon>
        <taxon>Alexandrium</taxon>
    </lineage>
</organism>
<feature type="transmembrane region" description="Helical" evidence="1">
    <location>
        <begin position="38"/>
        <end position="62"/>
    </location>
</feature>
<proteinExistence type="predicted"/>
<dbReference type="AlphaFoldDB" id="A0A7S4VUK1"/>
<name>A0A7S4VUK1_9DINO</name>
<protein>
    <submittedName>
        <fullName evidence="2">Uncharacterized protein</fullName>
    </submittedName>
</protein>
<keyword evidence="1" id="KW-0472">Membrane</keyword>
<sequence>MRGRSTADRLAGCGLRRPPIVLPALLPAPSGSRGVDPLVAAATAATMILFTTSAACVSFQVFGLLEPFYGAACFALGLVCTAAGQGVLSIGVVMTLSTVLVSLEAFEEFTQKEWDTLLRPSDVCSRFD</sequence>
<keyword evidence="1" id="KW-0812">Transmembrane</keyword>
<reference evidence="2" key="1">
    <citation type="submission" date="2021-01" db="EMBL/GenBank/DDBJ databases">
        <authorList>
            <person name="Corre E."/>
            <person name="Pelletier E."/>
            <person name="Niang G."/>
            <person name="Scheremetjew M."/>
            <person name="Finn R."/>
            <person name="Kale V."/>
            <person name="Holt S."/>
            <person name="Cochrane G."/>
            <person name="Meng A."/>
            <person name="Brown T."/>
            <person name="Cohen L."/>
        </authorList>
    </citation>
    <scope>NUCLEOTIDE SEQUENCE</scope>
    <source>
        <strain evidence="2">CCMP3105</strain>
    </source>
</reference>
<evidence type="ECO:0000256" key="1">
    <source>
        <dbReference type="SAM" id="Phobius"/>
    </source>
</evidence>